<dbReference type="InterPro" id="IPR011042">
    <property type="entry name" value="6-blade_b-propeller_TolB-like"/>
</dbReference>
<evidence type="ECO:0000313" key="3">
    <source>
        <dbReference type="EMBL" id="KIE09683.1"/>
    </source>
</evidence>
<keyword evidence="4" id="KW-1185">Reference proteome</keyword>
<evidence type="ECO:0000313" key="2">
    <source>
        <dbReference type="EMBL" id="KAF3884502.1"/>
    </source>
</evidence>
<proteinExistence type="predicted"/>
<dbReference type="EMBL" id="JHEG02000054">
    <property type="protein sequence ID" value="KIE09683.1"/>
    <property type="molecule type" value="Genomic_DNA"/>
</dbReference>
<reference evidence="3" key="1">
    <citation type="journal article" date="2015" name="Genome Announc.">
        <title>Draft Genome Sequence of Tolypothrix boutellei Strain VB521301.</title>
        <authorList>
            <person name="Chandrababunaidu M.M."/>
            <person name="Singh D."/>
            <person name="Sen D."/>
            <person name="Bhan S."/>
            <person name="Das S."/>
            <person name="Gupta A."/>
            <person name="Adhikary S.P."/>
            <person name="Tripathy S."/>
        </authorList>
    </citation>
    <scope>NUCLEOTIDE SEQUENCE</scope>
    <source>
        <strain evidence="3">VB521301</strain>
    </source>
</reference>
<dbReference type="Proteomes" id="UP000029738">
    <property type="component" value="Unassembled WGS sequence"/>
</dbReference>
<dbReference type="PANTHER" id="PTHR24104">
    <property type="entry name" value="E3 UBIQUITIN-PROTEIN LIGASE NHLRC1-RELATED"/>
    <property type="match status" value="1"/>
</dbReference>
<keyword evidence="1" id="KW-0472">Membrane</keyword>
<dbReference type="AlphaFoldDB" id="A0A0C1R1E2"/>
<keyword evidence="1" id="KW-0812">Transmembrane</keyword>
<accession>A0A0C1R1E2</accession>
<dbReference type="InterPro" id="IPR050952">
    <property type="entry name" value="TRIM-NHL_E3_ligases"/>
</dbReference>
<organism evidence="3">
    <name type="scientific">Tolypothrix bouteillei VB521301</name>
    <dbReference type="NCBI Taxonomy" id="1479485"/>
    <lineage>
        <taxon>Bacteria</taxon>
        <taxon>Bacillati</taxon>
        <taxon>Cyanobacteriota</taxon>
        <taxon>Cyanophyceae</taxon>
        <taxon>Nostocales</taxon>
        <taxon>Tolypothrichaceae</taxon>
        <taxon>Tolypothrix</taxon>
    </lineage>
</organism>
<evidence type="ECO:0000256" key="1">
    <source>
        <dbReference type="SAM" id="Phobius"/>
    </source>
</evidence>
<evidence type="ECO:0000313" key="4">
    <source>
        <dbReference type="Proteomes" id="UP000029738"/>
    </source>
</evidence>
<dbReference type="Gene3D" id="2.120.10.30">
    <property type="entry name" value="TolB, C-terminal domain"/>
    <property type="match status" value="1"/>
</dbReference>
<comment type="caution">
    <text evidence="3">The sequence shown here is derived from an EMBL/GenBank/DDBJ whole genome shotgun (WGS) entry which is preliminary data.</text>
</comment>
<dbReference type="STRING" id="1479485.DA73_0225500"/>
<feature type="transmembrane region" description="Helical" evidence="1">
    <location>
        <begin position="20"/>
        <end position="42"/>
    </location>
</feature>
<sequence>MFNRYKQSLSQRKHFLQRKYYRFALALIVGAIAATFITTYFVPKITPAANAYTTSWIANSFGGAKKWVQIQISGMYVAADGTVYTNSHWDEAGREVGIYKNGDVIGLADDLHGWERLGGVAVTADKNYLYVAMSQRLSGSPGEDYPPKGTTWYCVRRYNKTTGKTAPFSGGRGWDKSMAIVSTKSQVTGLANAGSELYVSDSGGNKIRVYDTNTMKELRSFSVSNPGPLAVDSKGSLWILPKEESAASGKILHYSKQGKQLPSSIADVAKPSAIAADNQGKLLIADNGPRQQVLIYNITGAKPVQVGTLGTKGGIYAGVPGAVGDLKFGGIAGVGADAKGNLYVATDGFKRSGAQLKQFSPSGKLQWRLMGLSFIDNADGDPATDAVDVYTKDEHFVMDYSKPPGKQWTYKGFTINSFKYPQDPRLNTAPDAPFFRRIKGKPYLFLTDMYGVFLQIYRFQKDTDGEIAIPSSMFVGTYEGKQAIQGTWPPNQPKSGEWIWRDKNGNGAFDTGEYDNSLDHPYIGGWWVDSKGDVWKTLRTQDGVGIRHYPLQGIDNKGNPVYTYKSMEKQKTPSFFTDLRRIEYFPETDTMYLTGYTKENPAINGDYAKLVGSEIARFDNWSKGNTKPRWRIVFPVDKTAPPEVLTPSAVDVAKDYVFAVSVKKAEVYVYNAKTGVLVKTLQPGPEVGSESGWVDIPYGVRAFRRSNGQYLVFVEEDHKGKVIMYQMGG</sequence>
<dbReference type="SUPFAM" id="SSF63825">
    <property type="entry name" value="YWTD domain"/>
    <property type="match status" value="1"/>
</dbReference>
<reference evidence="2" key="2">
    <citation type="submission" date="2019-11" db="EMBL/GenBank/DDBJ databases">
        <title>Improved Assembly of Tolypothrix boutellei genome.</title>
        <authorList>
            <person name="Sarangi A.N."/>
            <person name="Mukherjee M."/>
            <person name="Ghosh S."/>
            <person name="Singh D."/>
            <person name="Das A."/>
            <person name="Kant S."/>
            <person name="Prusty A."/>
            <person name="Tripathy S."/>
        </authorList>
    </citation>
    <scope>NUCLEOTIDE SEQUENCE</scope>
    <source>
        <strain evidence="2">VB521301</strain>
    </source>
</reference>
<dbReference type="PANTHER" id="PTHR24104:SF25">
    <property type="entry name" value="PROTEIN LIN-41"/>
    <property type="match status" value="1"/>
</dbReference>
<dbReference type="RefSeq" id="WP_038076378.1">
    <property type="nucleotide sequence ID" value="NZ_JHEG04000001.1"/>
</dbReference>
<gene>
    <name evidence="3" type="ORF">DA73_0225500</name>
    <name evidence="2" type="ORF">DA73_0400002725</name>
</gene>
<dbReference type="EMBL" id="JHEG04000001">
    <property type="protein sequence ID" value="KAF3884502.1"/>
    <property type="molecule type" value="Genomic_DNA"/>
</dbReference>
<name>A0A0C1R1E2_9CYAN</name>
<dbReference type="OrthoDB" id="3644774at2"/>
<dbReference type="GO" id="GO:0008270">
    <property type="term" value="F:zinc ion binding"/>
    <property type="evidence" value="ECO:0007669"/>
    <property type="project" value="UniProtKB-KW"/>
</dbReference>
<protein>
    <submittedName>
        <fullName evidence="3">NHL repeat-containing protein</fullName>
    </submittedName>
</protein>
<keyword evidence="1" id="KW-1133">Transmembrane helix</keyword>